<keyword evidence="9" id="KW-1185">Reference proteome</keyword>
<feature type="compositionally biased region" description="Basic residues" evidence="6">
    <location>
        <begin position="11"/>
        <end position="20"/>
    </location>
</feature>
<dbReference type="PROSITE" id="PS00475">
    <property type="entry name" value="RIBOSOMAL_L15"/>
    <property type="match status" value="1"/>
</dbReference>
<evidence type="ECO:0000256" key="5">
    <source>
        <dbReference type="RuleBase" id="RU003888"/>
    </source>
</evidence>
<evidence type="ECO:0000256" key="1">
    <source>
        <dbReference type="ARBA" id="ARBA00007320"/>
    </source>
</evidence>
<evidence type="ECO:0000313" key="9">
    <source>
        <dbReference type="Proteomes" id="UP000007881"/>
    </source>
</evidence>
<dbReference type="OrthoDB" id="9810293at2"/>
<evidence type="ECO:0000259" key="7">
    <source>
        <dbReference type="Pfam" id="PF00828"/>
    </source>
</evidence>
<dbReference type="SUPFAM" id="SSF52080">
    <property type="entry name" value="Ribosomal proteins L15p and L18e"/>
    <property type="match status" value="1"/>
</dbReference>
<dbReference type="eggNOG" id="COG0200">
    <property type="taxonomic scope" value="Bacteria"/>
</dbReference>
<dbReference type="KEGG" id="phm:PSMK_29000"/>
<gene>
    <name evidence="4 8" type="primary">rplO</name>
    <name evidence="8" type="ordered locus">PSMK_29000</name>
</gene>
<dbReference type="GO" id="GO:0003735">
    <property type="term" value="F:structural constituent of ribosome"/>
    <property type="evidence" value="ECO:0007669"/>
    <property type="project" value="InterPro"/>
</dbReference>
<dbReference type="InterPro" id="IPR005749">
    <property type="entry name" value="Ribosomal_uL15_bac-type"/>
</dbReference>
<evidence type="ECO:0000256" key="2">
    <source>
        <dbReference type="ARBA" id="ARBA00022980"/>
    </source>
</evidence>
<proteinExistence type="inferred from homology"/>
<dbReference type="AlphaFoldDB" id="I0IIH1"/>
<dbReference type="GO" id="GO:0006412">
    <property type="term" value="P:translation"/>
    <property type="evidence" value="ECO:0007669"/>
    <property type="project" value="UniProtKB-UniRule"/>
</dbReference>
<evidence type="ECO:0000256" key="3">
    <source>
        <dbReference type="ARBA" id="ARBA00023274"/>
    </source>
</evidence>
<dbReference type="EMBL" id="AP012338">
    <property type="protein sequence ID" value="BAM05059.1"/>
    <property type="molecule type" value="Genomic_DNA"/>
</dbReference>
<dbReference type="GO" id="GO:0022625">
    <property type="term" value="C:cytosolic large ribosomal subunit"/>
    <property type="evidence" value="ECO:0007669"/>
    <property type="project" value="TreeGrafter"/>
</dbReference>
<dbReference type="HAMAP" id="MF_01341">
    <property type="entry name" value="Ribosomal_uL15"/>
    <property type="match status" value="1"/>
</dbReference>
<dbReference type="InterPro" id="IPR030878">
    <property type="entry name" value="Ribosomal_uL15"/>
</dbReference>
<dbReference type="Pfam" id="PF00828">
    <property type="entry name" value="Ribosomal_L27A"/>
    <property type="match status" value="1"/>
</dbReference>
<dbReference type="PANTHER" id="PTHR12934:SF11">
    <property type="entry name" value="LARGE RIBOSOMAL SUBUNIT PROTEIN UL15M"/>
    <property type="match status" value="1"/>
</dbReference>
<dbReference type="Gene3D" id="3.100.10.10">
    <property type="match status" value="1"/>
</dbReference>
<dbReference type="NCBIfam" id="TIGR01071">
    <property type="entry name" value="rplO_bact"/>
    <property type="match status" value="1"/>
</dbReference>
<dbReference type="STRING" id="1142394.PSMK_29000"/>
<dbReference type="InterPro" id="IPR021131">
    <property type="entry name" value="Ribosomal_uL15/eL18"/>
</dbReference>
<sequence>MMIHEITPHAGAHKRRKRIGRGPGSGHGKTSGRGHKGMSSRSGSSGHHEGGGIPFYRRFPKRGFSNANFRRDFEVVNLKSLEAFDAGTTVTPELLAAKGLVRSVKSDVKVLGFGDVTKPLTLAVAAVSASAREKITAAGGSVTEAAEVGARRPKGVKKAAKDQPADPAAG</sequence>
<keyword evidence="4" id="KW-0694">RNA-binding</keyword>
<dbReference type="GO" id="GO:0019843">
    <property type="term" value="F:rRNA binding"/>
    <property type="evidence" value="ECO:0007669"/>
    <property type="project" value="UniProtKB-UniRule"/>
</dbReference>
<name>I0IIH1_PHYMF</name>
<evidence type="ECO:0000256" key="4">
    <source>
        <dbReference type="HAMAP-Rule" id="MF_01341"/>
    </source>
</evidence>
<feature type="region of interest" description="Disordered" evidence="6">
    <location>
        <begin position="1"/>
        <end position="54"/>
    </location>
</feature>
<keyword evidence="4" id="KW-0699">rRNA-binding</keyword>
<dbReference type="RefSeq" id="WP_014438267.1">
    <property type="nucleotide sequence ID" value="NC_017080.1"/>
</dbReference>
<evidence type="ECO:0000256" key="6">
    <source>
        <dbReference type="SAM" id="MobiDB-lite"/>
    </source>
</evidence>
<dbReference type="PANTHER" id="PTHR12934">
    <property type="entry name" value="50S RIBOSOMAL PROTEIN L15"/>
    <property type="match status" value="1"/>
</dbReference>
<protein>
    <recommendedName>
        <fullName evidence="4">Large ribosomal subunit protein uL15</fullName>
    </recommendedName>
</protein>
<feature type="region of interest" description="Disordered" evidence="6">
    <location>
        <begin position="149"/>
        <end position="170"/>
    </location>
</feature>
<reference evidence="8 9" key="1">
    <citation type="submission" date="2012-02" db="EMBL/GenBank/DDBJ databases">
        <title>Complete genome sequence of Phycisphaera mikurensis NBRC 102666.</title>
        <authorList>
            <person name="Ankai A."/>
            <person name="Hosoyama A."/>
            <person name="Terui Y."/>
            <person name="Sekine M."/>
            <person name="Fukai R."/>
            <person name="Kato Y."/>
            <person name="Nakamura S."/>
            <person name="Yamada-Narita S."/>
            <person name="Kawakoshi A."/>
            <person name="Fukunaga Y."/>
            <person name="Yamazaki S."/>
            <person name="Fujita N."/>
        </authorList>
    </citation>
    <scope>NUCLEOTIDE SEQUENCE [LARGE SCALE GENOMIC DNA]</scope>
    <source>
        <strain evidence="9">NBRC 102666 / KCTC 22515 / FYK2301M01</strain>
    </source>
</reference>
<comment type="similarity">
    <text evidence="1 4 5">Belongs to the universal ribosomal protein uL15 family.</text>
</comment>
<organism evidence="8 9">
    <name type="scientific">Phycisphaera mikurensis (strain NBRC 102666 / KCTC 22515 / FYK2301M01)</name>
    <dbReference type="NCBI Taxonomy" id="1142394"/>
    <lineage>
        <taxon>Bacteria</taxon>
        <taxon>Pseudomonadati</taxon>
        <taxon>Planctomycetota</taxon>
        <taxon>Phycisphaerae</taxon>
        <taxon>Phycisphaerales</taxon>
        <taxon>Phycisphaeraceae</taxon>
        <taxon>Phycisphaera</taxon>
    </lineage>
</organism>
<comment type="subunit">
    <text evidence="4">Part of the 50S ribosomal subunit.</text>
</comment>
<accession>I0IIH1</accession>
<evidence type="ECO:0000313" key="8">
    <source>
        <dbReference type="EMBL" id="BAM05059.1"/>
    </source>
</evidence>
<dbReference type="InterPro" id="IPR036227">
    <property type="entry name" value="Ribosomal_uL15/eL18_sf"/>
</dbReference>
<keyword evidence="2 4" id="KW-0689">Ribosomal protein</keyword>
<dbReference type="InterPro" id="IPR001196">
    <property type="entry name" value="Ribosomal_uL15_CS"/>
</dbReference>
<feature type="domain" description="Large ribosomal subunit protein uL15/eL18" evidence="7">
    <location>
        <begin position="75"/>
        <end position="143"/>
    </location>
</feature>
<keyword evidence="3 4" id="KW-0687">Ribonucleoprotein</keyword>
<dbReference type="Proteomes" id="UP000007881">
    <property type="component" value="Chromosome"/>
</dbReference>
<comment type="function">
    <text evidence="4">Binds to the 23S rRNA.</text>
</comment>
<dbReference type="HOGENOM" id="CLU_055188_4_2_0"/>